<dbReference type="InterPro" id="IPR050171">
    <property type="entry name" value="MFS_Transporters"/>
</dbReference>
<dbReference type="PROSITE" id="PS50850">
    <property type="entry name" value="MFS"/>
    <property type="match status" value="1"/>
</dbReference>
<feature type="transmembrane region" description="Helical" evidence="7">
    <location>
        <begin position="361"/>
        <end position="381"/>
    </location>
</feature>
<evidence type="ECO:0000256" key="7">
    <source>
        <dbReference type="SAM" id="Phobius"/>
    </source>
</evidence>
<dbReference type="GO" id="GO:0022857">
    <property type="term" value="F:transmembrane transporter activity"/>
    <property type="evidence" value="ECO:0007669"/>
    <property type="project" value="InterPro"/>
</dbReference>
<dbReference type="AlphaFoldDB" id="A0A3E0VBP0"/>
<feature type="transmembrane region" description="Helical" evidence="7">
    <location>
        <begin position="296"/>
        <end position="314"/>
    </location>
</feature>
<feature type="transmembrane region" description="Helical" evidence="7">
    <location>
        <begin position="190"/>
        <end position="207"/>
    </location>
</feature>
<feature type="transmembrane region" description="Helical" evidence="7">
    <location>
        <begin position="387"/>
        <end position="406"/>
    </location>
</feature>
<evidence type="ECO:0000256" key="5">
    <source>
        <dbReference type="ARBA" id="ARBA00022989"/>
    </source>
</evidence>
<feature type="transmembrane region" description="Helical" evidence="7">
    <location>
        <begin position="255"/>
        <end position="284"/>
    </location>
</feature>
<organism evidence="9 10">
    <name type="scientific">Subtercola boreus</name>
    <dbReference type="NCBI Taxonomy" id="120213"/>
    <lineage>
        <taxon>Bacteria</taxon>
        <taxon>Bacillati</taxon>
        <taxon>Actinomycetota</taxon>
        <taxon>Actinomycetes</taxon>
        <taxon>Micrococcales</taxon>
        <taxon>Microbacteriaceae</taxon>
        <taxon>Subtercola</taxon>
    </lineage>
</organism>
<dbReference type="GO" id="GO:0005886">
    <property type="term" value="C:plasma membrane"/>
    <property type="evidence" value="ECO:0007669"/>
    <property type="project" value="UniProtKB-SubCell"/>
</dbReference>
<evidence type="ECO:0000256" key="4">
    <source>
        <dbReference type="ARBA" id="ARBA00022692"/>
    </source>
</evidence>
<evidence type="ECO:0000259" key="8">
    <source>
        <dbReference type="PROSITE" id="PS50850"/>
    </source>
</evidence>
<keyword evidence="3" id="KW-1003">Cell membrane</keyword>
<keyword evidence="5 7" id="KW-1133">Transmembrane helix</keyword>
<feature type="domain" description="Major facilitator superfamily (MFS) profile" evidence="8">
    <location>
        <begin position="32"/>
        <end position="410"/>
    </location>
</feature>
<comment type="subcellular location">
    <subcellularLocation>
        <location evidence="1">Cell membrane</location>
        <topology evidence="1">Multi-pass membrane protein</topology>
    </subcellularLocation>
</comment>
<feature type="transmembrane region" description="Helical" evidence="7">
    <location>
        <begin position="228"/>
        <end position="249"/>
    </location>
</feature>
<dbReference type="RefSeq" id="WP_216364241.1">
    <property type="nucleotide sequence ID" value="NZ_NBXA01000026.1"/>
</dbReference>
<name>A0A3E0VBP0_9MICO</name>
<evidence type="ECO:0000313" key="10">
    <source>
        <dbReference type="Proteomes" id="UP000256709"/>
    </source>
</evidence>
<protein>
    <submittedName>
        <fullName evidence="9">MFS transporter</fullName>
    </submittedName>
</protein>
<feature type="transmembrane region" description="Helical" evidence="7">
    <location>
        <begin position="125"/>
        <end position="147"/>
    </location>
</feature>
<dbReference type="PANTHER" id="PTHR23517:SF3">
    <property type="entry name" value="INTEGRAL MEMBRANE TRANSPORT PROTEIN"/>
    <property type="match status" value="1"/>
</dbReference>
<accession>A0A3E0VBP0</accession>
<evidence type="ECO:0000256" key="2">
    <source>
        <dbReference type="ARBA" id="ARBA00022448"/>
    </source>
</evidence>
<keyword evidence="4 7" id="KW-0812">Transmembrane</keyword>
<sequence length="416" mass="42747">MTKVTATPAFKNDAEGADARPMTNGKLAGRPQGVILLAGSCMPVLAATLITPVLPSMSEYFADTPGAATLVPLLIGIPALVVAILAPFAGSIVDRFNRRTILLVGLVLYALVGTMPLYLDSLYAIAASRLAVGVAEAAIITCCTTLLGDYFSGQRRNRYFGLQAVVTALAATVFFALGGALGATGWRTPFWVYAGSLIIFAFMIPLISQPIGNAHSTSQRAGLPPIPWARIAGPCIVAVFGGVVFYAVIVQLSYVLTGIGVSATAIIGLASAVASLATAAGAISFRRLARLQAKRLLPLGFTLAAIGLVVIWIAGSSFALVLVGAIVASAGTGILLPTMLTGAVAGLSFEERGRGTGLWQSAFFLGQFLSPLAVLALTGITGALQPALGVLGIVSLVIAAVIFAALRNRSTSDFLK</sequence>
<feature type="transmembrane region" description="Helical" evidence="7">
    <location>
        <begin position="159"/>
        <end position="184"/>
    </location>
</feature>
<keyword evidence="2" id="KW-0813">Transport</keyword>
<gene>
    <name evidence="9" type="ORF">B7R21_13655</name>
</gene>
<evidence type="ECO:0000256" key="1">
    <source>
        <dbReference type="ARBA" id="ARBA00004651"/>
    </source>
</evidence>
<proteinExistence type="predicted"/>
<dbReference type="EMBL" id="NBXA01000026">
    <property type="protein sequence ID" value="RFA07264.1"/>
    <property type="molecule type" value="Genomic_DNA"/>
</dbReference>
<dbReference type="InterPro" id="IPR001958">
    <property type="entry name" value="Tet-R_TetA/multi-R_MdtG-like"/>
</dbReference>
<feature type="transmembrane region" description="Helical" evidence="7">
    <location>
        <begin position="101"/>
        <end position="119"/>
    </location>
</feature>
<dbReference type="Proteomes" id="UP000256709">
    <property type="component" value="Unassembled WGS sequence"/>
</dbReference>
<dbReference type="SUPFAM" id="SSF103473">
    <property type="entry name" value="MFS general substrate transporter"/>
    <property type="match status" value="1"/>
</dbReference>
<evidence type="ECO:0000256" key="6">
    <source>
        <dbReference type="ARBA" id="ARBA00023136"/>
    </source>
</evidence>
<feature type="transmembrane region" description="Helical" evidence="7">
    <location>
        <begin position="66"/>
        <end position="89"/>
    </location>
</feature>
<dbReference type="PANTHER" id="PTHR23517">
    <property type="entry name" value="RESISTANCE PROTEIN MDTM, PUTATIVE-RELATED-RELATED"/>
    <property type="match status" value="1"/>
</dbReference>
<comment type="caution">
    <text evidence="9">The sequence shown here is derived from an EMBL/GenBank/DDBJ whole genome shotgun (WGS) entry which is preliminary data.</text>
</comment>
<feature type="transmembrane region" description="Helical" evidence="7">
    <location>
        <begin position="320"/>
        <end position="349"/>
    </location>
</feature>
<dbReference type="InterPro" id="IPR036259">
    <property type="entry name" value="MFS_trans_sf"/>
</dbReference>
<evidence type="ECO:0000313" key="9">
    <source>
        <dbReference type="EMBL" id="RFA07264.1"/>
    </source>
</evidence>
<dbReference type="InterPro" id="IPR020846">
    <property type="entry name" value="MFS_dom"/>
</dbReference>
<dbReference type="Pfam" id="PF07690">
    <property type="entry name" value="MFS_1"/>
    <property type="match status" value="1"/>
</dbReference>
<evidence type="ECO:0000256" key="3">
    <source>
        <dbReference type="ARBA" id="ARBA00022475"/>
    </source>
</evidence>
<dbReference type="CDD" id="cd17473">
    <property type="entry name" value="MFS_arabinose_efflux_permease_like"/>
    <property type="match status" value="1"/>
</dbReference>
<reference evidence="9 10" key="1">
    <citation type="submission" date="2017-04" db="EMBL/GenBank/DDBJ databases">
        <title>Comparative genome analysis of Subtercola boreus.</title>
        <authorList>
            <person name="Cho Y.-J."/>
            <person name="Cho A."/>
            <person name="Kim O.-S."/>
            <person name="Lee J.-I."/>
        </authorList>
    </citation>
    <scope>NUCLEOTIDE SEQUENCE [LARGE SCALE GENOMIC DNA]</scope>
    <source>
        <strain evidence="9 10">P27444</strain>
    </source>
</reference>
<keyword evidence="6 7" id="KW-0472">Membrane</keyword>
<feature type="transmembrane region" description="Helical" evidence="7">
    <location>
        <begin position="34"/>
        <end position="54"/>
    </location>
</feature>
<dbReference type="PRINTS" id="PR01035">
    <property type="entry name" value="TCRTETA"/>
</dbReference>
<dbReference type="Gene3D" id="1.20.1250.20">
    <property type="entry name" value="MFS general substrate transporter like domains"/>
    <property type="match status" value="1"/>
</dbReference>
<dbReference type="InterPro" id="IPR011701">
    <property type="entry name" value="MFS"/>
</dbReference>